<dbReference type="Pfam" id="PF01183">
    <property type="entry name" value="Glyco_hydro_25"/>
    <property type="match status" value="1"/>
</dbReference>
<dbReference type="GO" id="GO:0016052">
    <property type="term" value="P:carbohydrate catabolic process"/>
    <property type="evidence" value="ECO:0007669"/>
    <property type="project" value="TreeGrafter"/>
</dbReference>
<evidence type="ECO:0000313" key="3">
    <source>
        <dbReference type="Proteomes" id="UP000430345"/>
    </source>
</evidence>
<dbReference type="AlphaFoldDB" id="A0A6I1MM41"/>
<dbReference type="EMBL" id="WHJC01000046">
    <property type="protein sequence ID" value="MPQ43187.1"/>
    <property type="molecule type" value="Genomic_DNA"/>
</dbReference>
<protein>
    <submittedName>
        <fullName evidence="2">Muramidase</fullName>
    </submittedName>
</protein>
<name>A0A6I1MM41_9CLOT</name>
<sequence>MQDKSPLSTFGPDLNEYSQNVNFKLLAKNSDFIYLRTSGSGSGKFRLDKKFIEFAKQCRLYGIPCGGYHYALPTTSLEAADVQAIDFANALEQGFGKKDFGDLFPVVDVETPVDKSLTTTQLIAWVERFKKTFEKKTRRKLMLYTGLFFIQFYNNFKVPGRGYPLSKMPLWIALYTKIPTNPRIPPNAGGWTRWTMWQYTENGKIDGVDNPLDLNWGPNSLDELMPPAIVKGLYAYDRDKNIDIYWTANKETDLDGYNLFVNSEYVATAPPKATRITVSKKALNLIKGKSIKITIEAFDKIGDVSAQRTEYILD</sequence>
<dbReference type="GO" id="GO:0003796">
    <property type="term" value="F:lysozyme activity"/>
    <property type="evidence" value="ECO:0007669"/>
    <property type="project" value="InterPro"/>
</dbReference>
<dbReference type="PANTHER" id="PTHR34135:SF2">
    <property type="entry name" value="LYSOZYME"/>
    <property type="match status" value="1"/>
</dbReference>
<dbReference type="PROSITE" id="PS51904">
    <property type="entry name" value="GLYCOSYL_HYDROL_F25_2"/>
    <property type="match status" value="1"/>
</dbReference>
<evidence type="ECO:0000313" key="2">
    <source>
        <dbReference type="EMBL" id="MPQ43187.1"/>
    </source>
</evidence>
<dbReference type="RefSeq" id="WP_152888483.1">
    <property type="nucleotide sequence ID" value="NZ_WHJC01000046.1"/>
</dbReference>
<gene>
    <name evidence="2" type="ORF">GBZ86_05345</name>
</gene>
<dbReference type="SUPFAM" id="SSF51445">
    <property type="entry name" value="(Trans)glycosidases"/>
    <property type="match status" value="1"/>
</dbReference>
<dbReference type="Gene3D" id="2.60.40.10">
    <property type="entry name" value="Immunoglobulins"/>
    <property type="match status" value="1"/>
</dbReference>
<accession>A0A6I1MM41</accession>
<dbReference type="Gene3D" id="3.20.20.80">
    <property type="entry name" value="Glycosidases"/>
    <property type="match status" value="1"/>
</dbReference>
<dbReference type="InterPro" id="IPR017853">
    <property type="entry name" value="GH"/>
</dbReference>
<dbReference type="PANTHER" id="PTHR34135">
    <property type="entry name" value="LYSOZYME"/>
    <property type="match status" value="1"/>
</dbReference>
<comment type="similarity">
    <text evidence="1">Belongs to the glycosyl hydrolase 25 family.</text>
</comment>
<comment type="caution">
    <text evidence="2">The sequence shown here is derived from an EMBL/GenBank/DDBJ whole genome shotgun (WGS) entry which is preliminary data.</text>
</comment>
<dbReference type="Proteomes" id="UP000430345">
    <property type="component" value="Unassembled WGS sequence"/>
</dbReference>
<keyword evidence="3" id="KW-1185">Reference proteome</keyword>
<evidence type="ECO:0000256" key="1">
    <source>
        <dbReference type="ARBA" id="ARBA00010646"/>
    </source>
</evidence>
<dbReference type="CDD" id="cd00599">
    <property type="entry name" value="GH25_muramidase"/>
    <property type="match status" value="1"/>
</dbReference>
<proteinExistence type="inferred from homology"/>
<reference evidence="2 3" key="1">
    <citation type="submission" date="2019-10" db="EMBL/GenBank/DDBJ databases">
        <title>The Genome Sequence of Clostridium tarantellae Isolated from Fish Brain.</title>
        <authorList>
            <person name="Bano L."/>
            <person name="Kiel M."/>
            <person name="Sales G."/>
            <person name="Doxey A.C."/>
            <person name="Mansfield M.J."/>
            <person name="Schiavone M."/>
            <person name="Rossetto O."/>
            <person name="Pirazzini M."/>
            <person name="Dobrindt U."/>
            <person name="Montecucco C."/>
        </authorList>
    </citation>
    <scope>NUCLEOTIDE SEQUENCE [LARGE SCALE GENOMIC DNA]</scope>
    <source>
        <strain evidence="2 3">DSM 3997</strain>
    </source>
</reference>
<organism evidence="2 3">
    <name type="scientific">Clostridium tarantellae</name>
    <dbReference type="NCBI Taxonomy" id="39493"/>
    <lineage>
        <taxon>Bacteria</taxon>
        <taxon>Bacillati</taxon>
        <taxon>Bacillota</taxon>
        <taxon>Clostridia</taxon>
        <taxon>Eubacteriales</taxon>
        <taxon>Clostridiaceae</taxon>
        <taxon>Clostridium</taxon>
    </lineage>
</organism>
<dbReference type="OrthoDB" id="9765879at2"/>
<dbReference type="GO" id="GO:0009253">
    <property type="term" value="P:peptidoglycan catabolic process"/>
    <property type="evidence" value="ECO:0007669"/>
    <property type="project" value="InterPro"/>
</dbReference>
<dbReference type="GO" id="GO:0016998">
    <property type="term" value="P:cell wall macromolecule catabolic process"/>
    <property type="evidence" value="ECO:0007669"/>
    <property type="project" value="InterPro"/>
</dbReference>
<dbReference type="InterPro" id="IPR002053">
    <property type="entry name" value="Glyco_hydro_25"/>
</dbReference>
<dbReference type="InterPro" id="IPR013783">
    <property type="entry name" value="Ig-like_fold"/>
</dbReference>